<dbReference type="GO" id="GO:0006338">
    <property type="term" value="P:chromatin remodeling"/>
    <property type="evidence" value="ECO:0007669"/>
    <property type="project" value="InterPro"/>
</dbReference>
<dbReference type="PANTHER" id="PTHR46510">
    <property type="entry name" value="BROMODOMAIN ADJACENT TO ZINC FINGER DOMAIN PROTEIN 1A"/>
    <property type="match status" value="1"/>
</dbReference>
<evidence type="ECO:0000259" key="19">
    <source>
        <dbReference type="PROSITE" id="PS50081"/>
    </source>
</evidence>
<dbReference type="eggNOG" id="KOG1245">
    <property type="taxonomic scope" value="Eukaryota"/>
</dbReference>
<comment type="caution">
    <text evidence="22">The sequence shown here is derived from an EMBL/GenBank/DDBJ whole genome shotgun (WGS) entry which is preliminary data.</text>
</comment>
<dbReference type="PROSITE" id="PS00658">
    <property type="entry name" value="FORK_HEAD_2"/>
    <property type="match status" value="1"/>
</dbReference>
<evidence type="ECO:0000256" key="7">
    <source>
        <dbReference type="ARBA" id="ARBA00023125"/>
    </source>
</evidence>
<feature type="domain" description="DDT" evidence="20">
    <location>
        <begin position="404"/>
        <end position="469"/>
    </location>
</feature>
<gene>
    <name evidence="22" type="primary">foxa2-a</name>
    <name evidence="22" type="ORF">T01_6262</name>
</gene>
<dbReference type="GO" id="GO:0031445">
    <property type="term" value="P:regulation of heterochromatin formation"/>
    <property type="evidence" value="ECO:0007669"/>
    <property type="project" value="TreeGrafter"/>
</dbReference>
<dbReference type="InterPro" id="IPR018501">
    <property type="entry name" value="DDT_dom"/>
</dbReference>
<dbReference type="PROSITE" id="PS50039">
    <property type="entry name" value="FORK_HEAD_3"/>
    <property type="match status" value="1"/>
</dbReference>
<dbReference type="InterPro" id="IPR018122">
    <property type="entry name" value="TF_fork_head_CS_1"/>
</dbReference>
<dbReference type="InterPro" id="IPR018359">
    <property type="entry name" value="Bromodomain_CS"/>
</dbReference>
<dbReference type="EMBL" id="JYDH01000046">
    <property type="protein sequence ID" value="KRY36092.1"/>
    <property type="molecule type" value="Genomic_DNA"/>
</dbReference>
<dbReference type="CDD" id="cd15489">
    <property type="entry name" value="PHD_SF"/>
    <property type="match status" value="1"/>
</dbReference>
<feature type="domain" description="Phorbol-ester/DAG-type" evidence="19">
    <location>
        <begin position="1125"/>
        <end position="1184"/>
    </location>
</feature>
<feature type="DNA-binding region" description="Fork-head" evidence="11">
    <location>
        <begin position="1560"/>
        <end position="1654"/>
    </location>
</feature>
<feature type="compositionally biased region" description="Acidic residues" evidence="15">
    <location>
        <begin position="284"/>
        <end position="297"/>
    </location>
</feature>
<dbReference type="PROSITE" id="PS00633">
    <property type="entry name" value="BROMODOMAIN_1"/>
    <property type="match status" value="1"/>
</dbReference>
<keyword evidence="2" id="KW-0479">Metal-binding</keyword>
<evidence type="ECO:0000256" key="12">
    <source>
        <dbReference type="PROSITE-ProRule" id="PRU00146"/>
    </source>
</evidence>
<evidence type="ECO:0000256" key="6">
    <source>
        <dbReference type="ARBA" id="ARBA00023117"/>
    </source>
</evidence>
<dbReference type="PROSITE" id="PS51136">
    <property type="entry name" value="WAC"/>
    <property type="match status" value="1"/>
</dbReference>
<dbReference type="Gene3D" id="1.10.10.10">
    <property type="entry name" value="Winged helix-like DNA-binding domain superfamily/Winged helix DNA-binding domain"/>
    <property type="match status" value="1"/>
</dbReference>
<evidence type="ECO:0000256" key="13">
    <source>
        <dbReference type="PROSITE-ProRule" id="PRU00475"/>
    </source>
</evidence>
<dbReference type="InterPro" id="IPR013638">
    <property type="entry name" value="Fork-head_N"/>
</dbReference>
<evidence type="ECO:0000259" key="20">
    <source>
        <dbReference type="PROSITE" id="PS50827"/>
    </source>
</evidence>
<dbReference type="InterPro" id="IPR047171">
    <property type="entry name" value="BAZ1A"/>
</dbReference>
<dbReference type="Pfam" id="PF10537">
    <property type="entry name" value="WAC_Acf1_DNA_bd"/>
    <property type="match status" value="1"/>
</dbReference>
<organism evidence="22 23">
    <name type="scientific">Trichinella spiralis</name>
    <name type="common">Trichina worm</name>
    <dbReference type="NCBI Taxonomy" id="6334"/>
    <lineage>
        <taxon>Eukaryota</taxon>
        <taxon>Metazoa</taxon>
        <taxon>Ecdysozoa</taxon>
        <taxon>Nematoda</taxon>
        <taxon>Enoplea</taxon>
        <taxon>Dorylaimia</taxon>
        <taxon>Trichinellida</taxon>
        <taxon>Trichinellidae</taxon>
        <taxon>Trichinella</taxon>
    </lineage>
</organism>
<evidence type="ECO:0000259" key="16">
    <source>
        <dbReference type="PROSITE" id="PS50014"/>
    </source>
</evidence>
<reference evidence="22 23" key="1">
    <citation type="submission" date="2015-01" db="EMBL/GenBank/DDBJ databases">
        <title>Evolution of Trichinella species and genotypes.</title>
        <authorList>
            <person name="Korhonen P.K."/>
            <person name="Edoardo P."/>
            <person name="Giuseppe L.R."/>
            <person name="Gasser R.B."/>
        </authorList>
    </citation>
    <scope>NUCLEOTIDE SEQUENCE [LARGE SCALE GENOMIC DNA]</scope>
    <source>
        <strain evidence="22">ISS3</strain>
    </source>
</reference>
<dbReference type="PANTHER" id="PTHR46510:SF1">
    <property type="entry name" value="BROMODOMAIN ADJACENT TO ZINC FINGER DOMAIN PROTEIN 1A"/>
    <property type="match status" value="1"/>
</dbReference>
<evidence type="ECO:0000256" key="9">
    <source>
        <dbReference type="ARBA" id="ARBA00023242"/>
    </source>
</evidence>
<evidence type="ECO:0000259" key="17">
    <source>
        <dbReference type="PROSITE" id="PS50016"/>
    </source>
</evidence>
<dbReference type="InterPro" id="IPR036427">
    <property type="entry name" value="Bromodomain-like_sf"/>
</dbReference>
<comment type="subcellular location">
    <subcellularLocation>
        <location evidence="1 13">Nucleus</location>
    </subcellularLocation>
</comment>
<dbReference type="InterPro" id="IPR036388">
    <property type="entry name" value="WH-like_DNA-bd_sf"/>
</dbReference>
<sequence>LLSMPLLQGEPLRFFPHPDDLRPDEKVFYCPCTKEVFRDFEQYFKRTMILNSLVWTCAATGDEGLTYEAALKSELAVCAPPDNIAEELIKAILFLVKLTAKVKLCDVVGMIHSFISSHVFVGETAHFVDNAGNRRTGVVRSITVPETVNKSDDNLEAASSPSEDANKMNISKNSIGAKGTGAVYVVEFSIDNIDDAANESLTGNTLLCCVDESKVFRKKPLSKEECYALLRAYCCTSQENIWVVKDDIAERHEVAKLEWDKIYGGPLPDLSVYKSCNERQAPSESDESEDDAEDLGEDNSAKQHRALSLMWIEVDRYQVDIGAELKERLSKGLAVTEMDVRNIRALIKKAKEQCRLQKKENKKRQRKNNPKCRKVRDDLLLLNDDDQVEFPTLTAVNLPKHVSPARFGDYLSLLDFLHQHGNRIQLRDYFPEGVSLSMLYKATLDSDPEGIFAELLCYLLTVVFERQCEEDGDDVKLLKSEETATLDSAEIEYKFYLPKMEKATETFKEMRNTHGVSVYRLPIDGYTLSEVVRIYFESSGHFTGSRNGRFRAMHRGSFKSYDDQAFNFAIQRPELISSLRQISIYDLKPDDRLDLLLVLRDQLLTFQLFRQLLDNSNERVRSIRFDLLRQKMPNGGVEREMICFLKSTLRCGERSRAAAANSKHQQQVEVVEEEQHQLSSLLKRFQSFVDRPLSDDVDLSDFVETLTSARLDELQTADQVELVRKLRRHLFNQLYRSALFDLFELQSTVGMCLLGQDRNCRRYYFVRSVGAVLVETTVDVGAGGAAPNVDQPTPEPCWHLFHDLDTLNALLRSLNRRGEREAELAANLLLFKGQLVQMFASFDDTLSNGQSEPPTALTVEPPVDSELVVERAFRLSLLDFENRLFYSRMQVAPLADRQRWREQLEDKDDDNTDGGGGGGGGRRLSANCLARLLVELVDTVDCKFMENFSTRPVKKLTAPNHHNCVPTTTTSADDSAVQCSSSSVDGQSTIDSAEKLTCLNLWKQSLDNCASYSSLHLHLLTLDKQLTWRKSILNMRCRKCRRKGDMNNLAVCNDCGRAVHLGCSKPSLSTLPTEGWICFLCKKQQDWNGKKTTTAGGVEAQTEAELDETEMEMEVEVEVEEGRRNHQEQEKEVQKSDTFSICSNCTTVIRHIKQRIHCSNCALSFHTRCVGVKKSEIAVASWLCKNCKPQIPNGVNGKNSQLKLSRSGRPLRGYISPPFASSSFIAKSPNGITVQSAGNCDSNGLTQKRKPKNNGRLKKRTTIDKKQRVEQQSDVESRCNTCISRLVEHPDAWPFLKPVSRREAPDYYDVIEQPMDLHTIQMRLLRHEYSSVSDMVRDAQLMFSNCRQYNEAETEVYACGERLSKFCQQQLEHLKLRDHEKLNGRKPAMFTWQDAMLLHSDYGHHHSGASDPNSALTYGTSTLGQAAAAAAVAGYSVQAHPSAGIGSYANLSANMNASALNNPYSNMPSFTGMNSMGGHHTLNGYGSMPSMASTMSSLTMGPSAMGSSALSPIGRTQMQVGASTNVTPNNSSVVMGNSSTSLARGGNAKNTYRRSYTHAKPPYSYISLITMAIQQSNSKMLTLSEIYQFIMDLFPYYRQNQQRWQNSIRHSLSFNDCFVKVPRTPDKPGKGSFWTLHPDCGNMFENGCYLRRQKRFKCEKRSGIAGSGGKGSRNASMSESGTFQAMVKVEEELEELQHHIQQQRSGQLSEASRGSPCEGTDSMQNHGVDLLTDERKIQSQDCAGSPSSHGNMLNANDMAGPSADTRHSTPNTLVTTTDGGALDVNLLQQAMAENNSPNSAGASCSSPRDSLVGVGSSSLANEGLAPVISYGASPNSLPQSAVYSSFGQLPPNYTHDPFGTLAFTHPFSITNLIDSSKPDSTYNLPNCYGNGSSTAAAQLSYNSLSPMMSQIGQSSAMSDSMPYYHTLYSSNNPGSAANL</sequence>
<feature type="domain" description="Bromo" evidence="16">
    <location>
        <begin position="1287"/>
        <end position="1357"/>
    </location>
</feature>
<evidence type="ECO:0000313" key="23">
    <source>
        <dbReference type="Proteomes" id="UP000054776"/>
    </source>
</evidence>
<proteinExistence type="predicted"/>
<dbReference type="InterPro" id="IPR013083">
    <property type="entry name" value="Znf_RING/FYVE/PHD"/>
</dbReference>
<evidence type="ECO:0000256" key="8">
    <source>
        <dbReference type="ARBA" id="ARBA00023163"/>
    </source>
</evidence>
<feature type="compositionally biased region" description="Basic residues" evidence="15">
    <location>
        <begin position="1247"/>
        <end position="1256"/>
    </location>
</feature>
<feature type="region of interest" description="Disordered" evidence="15">
    <location>
        <begin position="1237"/>
        <end position="1256"/>
    </location>
</feature>
<evidence type="ECO:0000256" key="15">
    <source>
        <dbReference type="SAM" id="MobiDB-lite"/>
    </source>
</evidence>
<dbReference type="GO" id="GO:0043565">
    <property type="term" value="F:sequence-specific DNA binding"/>
    <property type="evidence" value="ECO:0007669"/>
    <property type="project" value="InterPro"/>
</dbReference>
<feature type="domain" description="WAC" evidence="21">
    <location>
        <begin position="25"/>
        <end position="133"/>
    </location>
</feature>
<dbReference type="FunFam" id="1.10.10.10:FF:000042">
    <property type="entry name" value="hepatocyte nuclear factor 3-beta"/>
    <property type="match status" value="1"/>
</dbReference>
<dbReference type="Pfam" id="PF00250">
    <property type="entry name" value="Forkhead"/>
    <property type="match status" value="1"/>
</dbReference>
<dbReference type="InterPro" id="IPR001766">
    <property type="entry name" value="Fork_head_dom"/>
</dbReference>
<keyword evidence="7 11" id="KW-0238">DNA-binding</keyword>
<dbReference type="InterPro" id="IPR002219">
    <property type="entry name" value="PKC_DAG/PE"/>
</dbReference>
<dbReference type="PROSITE" id="PS50081">
    <property type="entry name" value="ZF_DAG_PE_2"/>
    <property type="match status" value="1"/>
</dbReference>
<dbReference type="PRINTS" id="PR00053">
    <property type="entry name" value="FORKHEAD"/>
</dbReference>
<protein>
    <submittedName>
        <fullName evidence="22">Forkhead box protein A2-A</fullName>
    </submittedName>
</protein>
<dbReference type="InterPro" id="IPR030456">
    <property type="entry name" value="TF_fork_head_CS_2"/>
</dbReference>
<dbReference type="Pfam" id="PF08430">
    <property type="entry name" value="Forkhead_N"/>
    <property type="match status" value="1"/>
</dbReference>
<feature type="domain" description="PHD-type" evidence="17">
    <location>
        <begin position="1034"/>
        <end position="1084"/>
    </location>
</feature>
<dbReference type="Pfam" id="PF00628">
    <property type="entry name" value="PHD"/>
    <property type="match status" value="1"/>
</dbReference>
<dbReference type="Pfam" id="PF00439">
    <property type="entry name" value="Bromodomain"/>
    <property type="match status" value="1"/>
</dbReference>
<dbReference type="Proteomes" id="UP000054776">
    <property type="component" value="Unassembled WGS sequence"/>
</dbReference>
<evidence type="ECO:0000313" key="22">
    <source>
        <dbReference type="EMBL" id="KRY36092.1"/>
    </source>
</evidence>
<feature type="region of interest" description="Disordered" evidence="15">
    <location>
        <begin position="278"/>
        <end position="299"/>
    </location>
</feature>
<keyword evidence="4" id="KW-0862">Zinc</keyword>
<dbReference type="GO" id="GO:0008623">
    <property type="term" value="C:CHRAC"/>
    <property type="evidence" value="ECO:0007669"/>
    <property type="project" value="TreeGrafter"/>
</dbReference>
<dbReference type="SMART" id="SM00249">
    <property type="entry name" value="PHD"/>
    <property type="match status" value="2"/>
</dbReference>
<evidence type="ECO:0000256" key="11">
    <source>
        <dbReference type="PROSITE-ProRule" id="PRU00089"/>
    </source>
</evidence>
<dbReference type="SMART" id="SM00339">
    <property type="entry name" value="FH"/>
    <property type="match status" value="1"/>
</dbReference>
<feature type="domain" description="PHD-type" evidence="17">
    <location>
        <begin position="1139"/>
        <end position="1190"/>
    </location>
</feature>
<dbReference type="GO" id="GO:0003700">
    <property type="term" value="F:DNA-binding transcription factor activity"/>
    <property type="evidence" value="ECO:0007669"/>
    <property type="project" value="InterPro"/>
</dbReference>
<evidence type="ECO:0000256" key="3">
    <source>
        <dbReference type="ARBA" id="ARBA00022771"/>
    </source>
</evidence>
<evidence type="ECO:0000256" key="14">
    <source>
        <dbReference type="SAM" id="Coils"/>
    </source>
</evidence>
<dbReference type="PROSITE" id="PS50016">
    <property type="entry name" value="ZF_PHD_2"/>
    <property type="match status" value="2"/>
</dbReference>
<dbReference type="InterPro" id="IPR036390">
    <property type="entry name" value="WH_DNA-bd_sf"/>
</dbReference>
<dbReference type="PROSITE" id="PS00657">
    <property type="entry name" value="FORK_HEAD_1"/>
    <property type="match status" value="1"/>
</dbReference>
<dbReference type="SMART" id="SM00297">
    <property type="entry name" value="BROMO"/>
    <property type="match status" value="1"/>
</dbReference>
<feature type="region of interest" description="Disordered" evidence="15">
    <location>
        <begin position="1525"/>
        <end position="1547"/>
    </location>
</feature>
<dbReference type="SMART" id="SM00571">
    <property type="entry name" value="DDT"/>
    <property type="match status" value="1"/>
</dbReference>
<evidence type="ECO:0000256" key="5">
    <source>
        <dbReference type="ARBA" id="ARBA00023015"/>
    </source>
</evidence>
<dbReference type="SUPFAM" id="SSF57903">
    <property type="entry name" value="FYVE/PHD zinc finger"/>
    <property type="match status" value="2"/>
</dbReference>
<evidence type="ECO:0000259" key="18">
    <source>
        <dbReference type="PROSITE" id="PS50039"/>
    </source>
</evidence>
<dbReference type="InterPro" id="IPR001965">
    <property type="entry name" value="Znf_PHD"/>
</dbReference>
<evidence type="ECO:0000256" key="1">
    <source>
        <dbReference type="ARBA" id="ARBA00004123"/>
    </source>
</evidence>
<accession>A0A0V1BH42</accession>
<evidence type="ECO:0000259" key="21">
    <source>
        <dbReference type="PROSITE" id="PS51136"/>
    </source>
</evidence>
<dbReference type="PRINTS" id="PR00503">
    <property type="entry name" value="BROMODOMAIN"/>
</dbReference>
<dbReference type="PROSITE" id="PS01359">
    <property type="entry name" value="ZF_PHD_1"/>
    <property type="match status" value="1"/>
</dbReference>
<evidence type="ECO:0000256" key="10">
    <source>
        <dbReference type="PROSITE-ProRule" id="PRU00035"/>
    </source>
</evidence>
<feature type="coiled-coil region" evidence="14">
    <location>
        <begin position="333"/>
        <end position="369"/>
    </location>
</feature>
<keyword evidence="5" id="KW-0805">Transcription regulation</keyword>
<dbReference type="InterPro" id="IPR001487">
    <property type="entry name" value="Bromodomain"/>
</dbReference>
<evidence type="ECO:0000256" key="2">
    <source>
        <dbReference type="ARBA" id="ARBA00022723"/>
    </source>
</evidence>
<dbReference type="GO" id="GO:0045740">
    <property type="term" value="P:positive regulation of DNA replication"/>
    <property type="evidence" value="ECO:0007669"/>
    <property type="project" value="TreeGrafter"/>
</dbReference>
<dbReference type="InterPro" id="IPR019786">
    <property type="entry name" value="Zinc_finger_PHD-type_CS"/>
</dbReference>
<feature type="region of interest" description="Disordered" evidence="15">
    <location>
        <begin position="1696"/>
        <end position="1774"/>
    </location>
</feature>
<dbReference type="SUPFAM" id="SSF46785">
    <property type="entry name" value="Winged helix' DNA-binding domain"/>
    <property type="match status" value="1"/>
</dbReference>
<keyword evidence="14" id="KW-0175">Coiled coil</keyword>
<keyword evidence="23" id="KW-1185">Reference proteome</keyword>
<feature type="domain" description="Fork-head" evidence="18">
    <location>
        <begin position="1560"/>
        <end position="1654"/>
    </location>
</feature>
<dbReference type="GO" id="GO:0019904">
    <property type="term" value="F:protein domain specific binding"/>
    <property type="evidence" value="ECO:0007669"/>
    <property type="project" value="InterPro"/>
</dbReference>
<dbReference type="InterPro" id="IPR011011">
    <property type="entry name" value="Znf_FYVE_PHD"/>
</dbReference>
<dbReference type="eggNOG" id="KOG1472">
    <property type="taxonomic scope" value="Eukaryota"/>
</dbReference>
<dbReference type="PROSITE" id="PS50014">
    <property type="entry name" value="BROMODOMAIN_2"/>
    <property type="match status" value="1"/>
</dbReference>
<dbReference type="PROSITE" id="PS50827">
    <property type="entry name" value="DDT"/>
    <property type="match status" value="1"/>
</dbReference>
<keyword evidence="3 12" id="KW-0863">Zinc-finger</keyword>
<feature type="compositionally biased region" description="Polar residues" evidence="15">
    <location>
        <begin position="1739"/>
        <end position="1754"/>
    </location>
</feature>
<dbReference type="OrthoDB" id="332390at2759"/>
<dbReference type="InterPro" id="IPR013136">
    <property type="entry name" value="WSTF_Acf1_Cbp146"/>
</dbReference>
<dbReference type="Gene3D" id="1.20.920.10">
    <property type="entry name" value="Bromodomain-like"/>
    <property type="match status" value="1"/>
</dbReference>
<keyword evidence="9 13" id="KW-0539">Nucleus</keyword>
<dbReference type="SUPFAM" id="SSF47370">
    <property type="entry name" value="Bromodomain"/>
    <property type="match status" value="1"/>
</dbReference>
<feature type="compositionally biased region" description="Polar residues" evidence="15">
    <location>
        <begin position="1237"/>
        <end position="1246"/>
    </location>
</feature>
<keyword evidence="8" id="KW-0804">Transcription</keyword>
<dbReference type="InterPro" id="IPR028941">
    <property type="entry name" value="WHIM2_dom"/>
</dbReference>
<evidence type="ECO:0000256" key="4">
    <source>
        <dbReference type="ARBA" id="ARBA00022833"/>
    </source>
</evidence>
<dbReference type="Pfam" id="PF15613">
    <property type="entry name" value="WSD"/>
    <property type="match status" value="1"/>
</dbReference>
<dbReference type="Gene3D" id="3.30.40.10">
    <property type="entry name" value="Zinc/RING finger domain, C3HC4 (zinc finger)"/>
    <property type="match status" value="2"/>
</dbReference>
<dbReference type="GO" id="GO:0008270">
    <property type="term" value="F:zinc ion binding"/>
    <property type="evidence" value="ECO:0007669"/>
    <property type="project" value="UniProtKB-KW"/>
</dbReference>
<name>A0A0V1BH42_TRISP</name>
<keyword evidence="6 10" id="KW-0103">Bromodomain</keyword>
<dbReference type="GO" id="GO:0000228">
    <property type="term" value="C:nuclear chromosome"/>
    <property type="evidence" value="ECO:0007669"/>
    <property type="project" value="TreeGrafter"/>
</dbReference>
<dbReference type="InterPro" id="IPR019787">
    <property type="entry name" value="Znf_PHD-finger"/>
</dbReference>
<feature type="non-terminal residue" evidence="22">
    <location>
        <position position="1"/>
    </location>
</feature>